<dbReference type="PATRIC" id="fig|1360.109.peg.1408"/>
<gene>
    <name evidence="1" type="ORF">LMG9449_0323</name>
</gene>
<dbReference type="AlphaFoldDB" id="A0A0V8E8M5"/>
<evidence type="ECO:0000313" key="2">
    <source>
        <dbReference type="Proteomes" id="UP000053612"/>
    </source>
</evidence>
<sequence>MATNVLLSKDPTIIASGIKNAIQADLKDKKKKLAQQGVDYYNYKHDILDNRIFYIDDNDNLREDKYATNIKIPNAFLNELIDQKVQYLLSNPVEIECDDDQLAKYLEDYYNEDFQLFLNDLLTNGSQKGFEYVYPRTTPDDVIVFQVLDGLKIIPIYDDLNVVQKVLRYYSNDIVKDGKVKTIKTAELYDDKEVMTFEASEKDNYEYIGSQPHILGTNGEEIGGRSYNTIPLYRYQNNQQERTDLEPIKALIDDYDLMNSYLSNNLQSFSDAIYVVRGFEGDSLDKLQMNLRNKKVVGVGDDGGIDVKVVNIPVEGRKTKMEIDSENIYRFGFGFDSSQVGDGNVTNVVIKSRYTRLDMKANKTETRLRAFLKWSLGLVIADINRKNNTSYNSNQVEFVITREMLVNENDLANNEKVEADTKSVEVQTLLAAAPLLPDDEVVQMICEIYDLDYDEIQKQLSVKGYTEQPSASDTQEVAEAAQDAAGVKTLNGAQTQSLISIITQYQTNVLTRNQAIQMIIVAIGVSEEQANKLLGDDNVNNTVAGVVS</sequence>
<dbReference type="Proteomes" id="UP000053612">
    <property type="component" value="Unassembled WGS sequence"/>
</dbReference>
<reference evidence="2" key="1">
    <citation type="submission" date="2015-10" db="EMBL/GenBank/DDBJ databases">
        <title>Draft Genome Sequences of 11 Lactococcus lactis subspecies cremoris strains.</title>
        <authorList>
            <person name="Wels M."/>
            <person name="Backus L."/>
            <person name="Boekhorst J."/>
            <person name="Dijkstra A."/>
            <person name="Beerthuizen M."/>
            <person name="Kelly W."/>
            <person name="Siezen R."/>
            <person name="Bachmann H."/>
            <person name="Van Hijum S."/>
        </authorList>
    </citation>
    <scope>NUCLEOTIDE SEQUENCE [LARGE SCALE GENOMIC DNA]</scope>
    <source>
        <strain evidence="2">LMG9449</strain>
    </source>
</reference>
<name>A0A0V8E8M5_LACLL</name>
<dbReference type="RefSeq" id="WP_058224521.1">
    <property type="nucleotide sequence ID" value="NZ_LKLS01000011.1"/>
</dbReference>
<organism evidence="1 2">
    <name type="scientific">Lactococcus lactis subsp. lactis</name>
    <name type="common">Streptococcus lactis</name>
    <dbReference type="NCBI Taxonomy" id="1360"/>
    <lineage>
        <taxon>Bacteria</taxon>
        <taxon>Bacillati</taxon>
        <taxon>Bacillota</taxon>
        <taxon>Bacilli</taxon>
        <taxon>Lactobacillales</taxon>
        <taxon>Streptococcaceae</taxon>
        <taxon>Lactococcus</taxon>
    </lineage>
</organism>
<evidence type="ECO:0000313" key="1">
    <source>
        <dbReference type="EMBL" id="KSU22224.1"/>
    </source>
</evidence>
<accession>A0A0V8E8M5</accession>
<dbReference type="Pfam" id="PF05133">
    <property type="entry name" value="SPP1_portal"/>
    <property type="match status" value="1"/>
</dbReference>
<protein>
    <submittedName>
        <fullName evidence="1">Phage portal protein</fullName>
    </submittedName>
</protein>
<proteinExistence type="predicted"/>
<dbReference type="EMBL" id="LKLS01000011">
    <property type="protein sequence ID" value="KSU22224.1"/>
    <property type="molecule type" value="Genomic_DNA"/>
</dbReference>
<comment type="caution">
    <text evidence="1">The sequence shown here is derived from an EMBL/GenBank/DDBJ whole genome shotgun (WGS) entry which is preliminary data.</text>
</comment>
<dbReference type="InterPro" id="IPR021145">
    <property type="entry name" value="Portal_protein_SPP1_Gp6-like"/>
</dbReference>